<proteinExistence type="predicted"/>
<protein>
    <submittedName>
        <fullName evidence="3">Uncharacterized protein</fullName>
    </submittedName>
</protein>
<dbReference type="AlphaFoldDB" id="A0A6L2MZM7"/>
<sequence>MGLNTADNINSLLKPDDEDEEEEYLDCEDNEEYFNHENNEEFTFMYLDENNTPILAYKALKNKDIHPMFPLFDQTLLSHEERKQLPPINPQVNKVFVESDQVALFSTSEYKQPPRLSKKSNSTCFPKLWRLKHKAGCSNSDGRDAFLFLKKPVRTAVEGSSLKGNGGKRKGLKVENGKFSGHKVCLRSMGPFCMWKKQPPKLSKKSNSTWFSKLWRLKDNNVGCSNSDGRDAFVFLKKPVRTAVEGSSLKGNGGKRKAENGKFSGHEVYLRKRAQGEEDRRQSYLPYRLGIMGFFTNVNGGLSKNVYPY</sequence>
<evidence type="ECO:0000313" key="2">
    <source>
        <dbReference type="EMBL" id="GEU78722.1"/>
    </source>
</evidence>
<organism evidence="3">
    <name type="scientific">Tanacetum cinerariifolium</name>
    <name type="common">Dalmatian daisy</name>
    <name type="synonym">Chrysanthemum cinerariifolium</name>
    <dbReference type="NCBI Taxonomy" id="118510"/>
    <lineage>
        <taxon>Eukaryota</taxon>
        <taxon>Viridiplantae</taxon>
        <taxon>Streptophyta</taxon>
        <taxon>Embryophyta</taxon>
        <taxon>Tracheophyta</taxon>
        <taxon>Spermatophyta</taxon>
        <taxon>Magnoliopsida</taxon>
        <taxon>eudicotyledons</taxon>
        <taxon>Gunneridae</taxon>
        <taxon>Pentapetalae</taxon>
        <taxon>asterids</taxon>
        <taxon>campanulids</taxon>
        <taxon>Asterales</taxon>
        <taxon>Asteraceae</taxon>
        <taxon>Asteroideae</taxon>
        <taxon>Anthemideae</taxon>
        <taxon>Anthemidinae</taxon>
        <taxon>Tanacetum</taxon>
    </lineage>
</organism>
<evidence type="ECO:0000313" key="3">
    <source>
        <dbReference type="EMBL" id="GEU79421.1"/>
    </source>
</evidence>
<dbReference type="PANTHER" id="PTHR33095">
    <property type="entry name" value="OS07G0619500 PROTEIN"/>
    <property type="match status" value="1"/>
</dbReference>
<feature type="region of interest" description="Disordered" evidence="1">
    <location>
        <begin position="1"/>
        <end position="20"/>
    </location>
</feature>
<gene>
    <name evidence="2" type="ORF">Tci_050700</name>
    <name evidence="3" type="ORF">Tci_051399</name>
</gene>
<name>A0A6L2MZM7_TANCI</name>
<dbReference type="PANTHER" id="PTHR33095:SF114">
    <property type="entry name" value="DUF1645 FAMILY PROTEIN"/>
    <property type="match status" value="1"/>
</dbReference>
<comment type="caution">
    <text evidence="3">The sequence shown here is derived from an EMBL/GenBank/DDBJ whole genome shotgun (WGS) entry which is preliminary data.</text>
</comment>
<dbReference type="EMBL" id="BKCJ010007868">
    <property type="protein sequence ID" value="GEU79421.1"/>
    <property type="molecule type" value="Genomic_DNA"/>
</dbReference>
<reference evidence="3" key="1">
    <citation type="journal article" date="2019" name="Sci. Rep.">
        <title>Draft genome of Tanacetum cinerariifolium, the natural source of mosquito coil.</title>
        <authorList>
            <person name="Yamashiro T."/>
            <person name="Shiraishi A."/>
            <person name="Satake H."/>
            <person name="Nakayama K."/>
        </authorList>
    </citation>
    <scope>NUCLEOTIDE SEQUENCE</scope>
</reference>
<feature type="compositionally biased region" description="Polar residues" evidence="1">
    <location>
        <begin position="1"/>
        <end position="11"/>
    </location>
</feature>
<dbReference type="EMBL" id="BKCJ010007731">
    <property type="protein sequence ID" value="GEU78722.1"/>
    <property type="molecule type" value="Genomic_DNA"/>
</dbReference>
<evidence type="ECO:0000256" key="1">
    <source>
        <dbReference type="SAM" id="MobiDB-lite"/>
    </source>
</evidence>
<dbReference type="Pfam" id="PF07816">
    <property type="entry name" value="DUF1645"/>
    <property type="match status" value="1"/>
</dbReference>
<dbReference type="InterPro" id="IPR012442">
    <property type="entry name" value="DUF1645_plant"/>
</dbReference>
<accession>A0A6L2MZM7</accession>